<evidence type="ECO:0000313" key="9">
    <source>
        <dbReference type="Proteomes" id="UP000242188"/>
    </source>
</evidence>
<feature type="region of interest" description="Disordered" evidence="5">
    <location>
        <begin position="467"/>
        <end position="534"/>
    </location>
</feature>
<dbReference type="Gene3D" id="3.30.160.60">
    <property type="entry name" value="Classic Zinc Finger"/>
    <property type="match status" value="1"/>
</dbReference>
<dbReference type="SUPFAM" id="SSF57845">
    <property type="entry name" value="B-box zinc-binding domain"/>
    <property type="match status" value="1"/>
</dbReference>
<dbReference type="PROSITE" id="PS50119">
    <property type="entry name" value="ZF_BBOX"/>
    <property type="match status" value="1"/>
</dbReference>
<evidence type="ECO:0000256" key="1">
    <source>
        <dbReference type="ARBA" id="ARBA00022723"/>
    </source>
</evidence>
<dbReference type="InterPro" id="IPR013083">
    <property type="entry name" value="Znf_RING/FYVE/PHD"/>
</dbReference>
<dbReference type="Gene3D" id="3.30.40.10">
    <property type="entry name" value="Zinc/RING finger domain, C3HC4 (zinc finger)"/>
    <property type="match status" value="1"/>
</dbReference>
<feature type="compositionally biased region" description="Basic residues" evidence="5">
    <location>
        <begin position="836"/>
        <end position="847"/>
    </location>
</feature>
<dbReference type="SUPFAM" id="SSF57850">
    <property type="entry name" value="RING/U-box"/>
    <property type="match status" value="1"/>
</dbReference>
<feature type="compositionally biased region" description="Low complexity" evidence="5">
    <location>
        <begin position="512"/>
        <end position="522"/>
    </location>
</feature>
<evidence type="ECO:0000256" key="3">
    <source>
        <dbReference type="ARBA" id="ARBA00022833"/>
    </source>
</evidence>
<dbReference type="PANTHER" id="PTHR25462:SF296">
    <property type="entry name" value="MEIOTIC P26, ISOFORM F"/>
    <property type="match status" value="1"/>
</dbReference>
<feature type="compositionally biased region" description="Polar residues" evidence="5">
    <location>
        <begin position="402"/>
        <end position="434"/>
    </location>
</feature>
<dbReference type="InterPro" id="IPR027370">
    <property type="entry name" value="Znf-RING_euk"/>
</dbReference>
<proteinExistence type="predicted"/>
<evidence type="ECO:0000313" key="8">
    <source>
        <dbReference type="EMBL" id="OWF51060.1"/>
    </source>
</evidence>
<dbReference type="OrthoDB" id="6161879at2759"/>
<dbReference type="InterPro" id="IPR000315">
    <property type="entry name" value="Znf_B-box"/>
</dbReference>
<dbReference type="EMBL" id="NEDP02002392">
    <property type="protein sequence ID" value="OWF51060.1"/>
    <property type="molecule type" value="Genomic_DNA"/>
</dbReference>
<name>A0A210QQQ1_MIZYE</name>
<comment type="caution">
    <text evidence="8">The sequence shown here is derived from an EMBL/GenBank/DDBJ whole genome shotgun (WGS) entry which is preliminary data.</text>
</comment>
<organism evidence="8 9">
    <name type="scientific">Mizuhopecten yessoensis</name>
    <name type="common">Japanese scallop</name>
    <name type="synonym">Patinopecten yessoensis</name>
    <dbReference type="NCBI Taxonomy" id="6573"/>
    <lineage>
        <taxon>Eukaryota</taxon>
        <taxon>Metazoa</taxon>
        <taxon>Spiralia</taxon>
        <taxon>Lophotrochozoa</taxon>
        <taxon>Mollusca</taxon>
        <taxon>Bivalvia</taxon>
        <taxon>Autobranchia</taxon>
        <taxon>Pteriomorphia</taxon>
        <taxon>Pectinida</taxon>
        <taxon>Pectinoidea</taxon>
        <taxon>Pectinidae</taxon>
        <taxon>Mizuhopecten</taxon>
    </lineage>
</organism>
<gene>
    <name evidence="8" type="ORF">KP79_PYT13269</name>
</gene>
<dbReference type="Proteomes" id="UP000242188">
    <property type="component" value="Unassembled WGS sequence"/>
</dbReference>
<dbReference type="InterPro" id="IPR001841">
    <property type="entry name" value="Znf_RING"/>
</dbReference>
<protein>
    <submittedName>
        <fullName evidence="8">Tripartite motif-containing protein 55</fullName>
    </submittedName>
</protein>
<dbReference type="PANTHER" id="PTHR25462">
    <property type="entry name" value="BONUS, ISOFORM C-RELATED"/>
    <property type="match status" value="1"/>
</dbReference>
<accession>A0A210QQQ1</accession>
<sequence length="847" mass="90993">MEGELTCGICLEFFDNPLMLPCSHNFCKKCLEGIINARQGYRLRRGPGVNIDCPLCQRHWSLDNGLEGLPGNLTLDNIISHYKSKGAVPYSEASWNSDLDITEVICKMHDEPMIFYCLTCDSAVCKECACCIEKGSKTSHRCTQIKEHASNLQATISSKLTEVKKKVIPLNDRIQVLEDIIRGIDANQQKVEKQLVLEISSLVSLLNSRQEELTRLLGNDILDIRRPVEDHLRRYKNLQTTIQEHFKKLSMVKGTKDVSLRIKLMQDSEKQLNSLLCFDLAWFSSNDMPAVDMPSWLLQKHNIEQKISEFKWQKKGGDGTRPLMPLVPLQMPVLSQSEPMSMGFGSRCSSAERDSPELIKTPIVSGFDSGFKVARGPQDAGKKFSPEIAKLPVAPGLDSFLQQTSEASSSPFALPQCSTNSRTDTSGTSMSFSVPKSRRSDGSVDVSFPAGGGTKLFSLSLSGKGGPPNVVRAPTSVTMTTQKPVSTTQTAIPAKPMGASSTFKFESVTDPSGAASAATSGARQGHTGRKYPTLTTSDFIPRKTVSGKSSFVMAQEQPMEIVSESSSMASSISVSVNSDGPGNVSTVTSGLDKLSLSDAQTALPSVPVISPSINQNTPLEVKFPVFPGNPNPSNSSSGNVSSGAISFRVSLGQSLPPYSPPTVSMTEQSASLTRSSNDNFNTQSNIPMKGDNSSRQIACGASGSKTESPSVTTLTFGVKPKTSSGFIFPSNQNLLKPVVSAATMTTTSVTSAVPVSQSATYNAAPGVSVSLNSSNHTTRRASAPVVTIARGKSEEETRSATDGGTSNFGDGLPKLSSRDFSPSRTGSPPRPVTYRRIVKPKTKLPRK</sequence>
<feature type="compositionally biased region" description="Polar residues" evidence="5">
    <location>
        <begin position="475"/>
        <end position="491"/>
    </location>
</feature>
<evidence type="ECO:0000256" key="4">
    <source>
        <dbReference type="PROSITE-ProRule" id="PRU00024"/>
    </source>
</evidence>
<feature type="region of interest" description="Disordered" evidence="5">
    <location>
        <begin position="683"/>
        <end position="710"/>
    </location>
</feature>
<keyword evidence="9" id="KW-1185">Reference proteome</keyword>
<dbReference type="PROSITE" id="PS50089">
    <property type="entry name" value="ZF_RING_2"/>
    <property type="match status" value="1"/>
</dbReference>
<dbReference type="SMART" id="SM00184">
    <property type="entry name" value="RING"/>
    <property type="match status" value="1"/>
</dbReference>
<evidence type="ECO:0000259" key="6">
    <source>
        <dbReference type="PROSITE" id="PS50089"/>
    </source>
</evidence>
<feature type="domain" description="B box-type" evidence="7">
    <location>
        <begin position="101"/>
        <end position="145"/>
    </location>
</feature>
<feature type="domain" description="RING-type" evidence="6">
    <location>
        <begin position="7"/>
        <end position="57"/>
    </location>
</feature>
<evidence type="ECO:0000256" key="5">
    <source>
        <dbReference type="SAM" id="MobiDB-lite"/>
    </source>
</evidence>
<keyword evidence="3" id="KW-0862">Zinc</keyword>
<dbReference type="Pfam" id="PF13445">
    <property type="entry name" value="zf-RING_UBOX"/>
    <property type="match status" value="1"/>
</dbReference>
<reference evidence="8 9" key="1">
    <citation type="journal article" date="2017" name="Nat. Ecol. Evol.">
        <title>Scallop genome provides insights into evolution of bilaterian karyotype and development.</title>
        <authorList>
            <person name="Wang S."/>
            <person name="Zhang J."/>
            <person name="Jiao W."/>
            <person name="Li J."/>
            <person name="Xun X."/>
            <person name="Sun Y."/>
            <person name="Guo X."/>
            <person name="Huan P."/>
            <person name="Dong B."/>
            <person name="Zhang L."/>
            <person name="Hu X."/>
            <person name="Sun X."/>
            <person name="Wang J."/>
            <person name="Zhao C."/>
            <person name="Wang Y."/>
            <person name="Wang D."/>
            <person name="Huang X."/>
            <person name="Wang R."/>
            <person name="Lv J."/>
            <person name="Li Y."/>
            <person name="Zhang Z."/>
            <person name="Liu B."/>
            <person name="Lu W."/>
            <person name="Hui Y."/>
            <person name="Liang J."/>
            <person name="Zhou Z."/>
            <person name="Hou R."/>
            <person name="Li X."/>
            <person name="Liu Y."/>
            <person name="Li H."/>
            <person name="Ning X."/>
            <person name="Lin Y."/>
            <person name="Zhao L."/>
            <person name="Xing Q."/>
            <person name="Dou J."/>
            <person name="Li Y."/>
            <person name="Mao J."/>
            <person name="Guo H."/>
            <person name="Dou H."/>
            <person name="Li T."/>
            <person name="Mu C."/>
            <person name="Jiang W."/>
            <person name="Fu Q."/>
            <person name="Fu X."/>
            <person name="Miao Y."/>
            <person name="Liu J."/>
            <person name="Yu Q."/>
            <person name="Li R."/>
            <person name="Liao H."/>
            <person name="Li X."/>
            <person name="Kong Y."/>
            <person name="Jiang Z."/>
            <person name="Chourrout D."/>
            <person name="Li R."/>
            <person name="Bao Z."/>
        </authorList>
    </citation>
    <scope>NUCLEOTIDE SEQUENCE [LARGE SCALE GENOMIC DNA]</scope>
    <source>
        <strain evidence="8 9">PY_sf001</strain>
    </source>
</reference>
<feature type="compositionally biased region" description="Polar residues" evidence="5">
    <location>
        <begin position="683"/>
        <end position="696"/>
    </location>
</feature>
<feature type="region of interest" description="Disordered" evidence="5">
    <location>
        <begin position="790"/>
        <end position="847"/>
    </location>
</feature>
<dbReference type="AlphaFoldDB" id="A0A210QQQ1"/>
<keyword evidence="2 4" id="KW-0863">Zinc-finger</keyword>
<dbReference type="GO" id="GO:0008270">
    <property type="term" value="F:zinc ion binding"/>
    <property type="evidence" value="ECO:0007669"/>
    <property type="project" value="UniProtKB-KW"/>
</dbReference>
<evidence type="ECO:0000256" key="2">
    <source>
        <dbReference type="ARBA" id="ARBA00022771"/>
    </source>
</evidence>
<evidence type="ECO:0000259" key="7">
    <source>
        <dbReference type="PROSITE" id="PS50119"/>
    </source>
</evidence>
<dbReference type="PROSITE" id="PS00518">
    <property type="entry name" value="ZF_RING_1"/>
    <property type="match status" value="1"/>
</dbReference>
<dbReference type="InterPro" id="IPR047153">
    <property type="entry name" value="TRIM45/56/19-like"/>
</dbReference>
<feature type="region of interest" description="Disordered" evidence="5">
    <location>
        <begin position="402"/>
        <end position="445"/>
    </location>
</feature>
<dbReference type="InterPro" id="IPR017907">
    <property type="entry name" value="Znf_RING_CS"/>
</dbReference>
<keyword evidence="1" id="KW-0479">Metal-binding</keyword>